<reference evidence="1" key="1">
    <citation type="submission" date="2018-04" db="EMBL/GenBank/DDBJ databases">
        <title>WGS assembly of Panicum hallii.</title>
        <authorList>
            <person name="Lovell J."/>
            <person name="Jenkins J."/>
            <person name="Lowry D."/>
            <person name="Mamidi S."/>
            <person name="Sreedasyam A."/>
            <person name="Weng X."/>
            <person name="Barry K."/>
            <person name="Bonette J."/>
            <person name="Campitelli B."/>
            <person name="Daum C."/>
            <person name="Gordon S."/>
            <person name="Gould B."/>
            <person name="Lipzen A."/>
            <person name="Macqueen A."/>
            <person name="Palacio-Mejia J."/>
            <person name="Plott C."/>
            <person name="Shakirov E."/>
            <person name="Shu S."/>
            <person name="Yoshinaga Y."/>
            <person name="Zane M."/>
            <person name="Rokhsar D."/>
            <person name="Grimwood J."/>
            <person name="Schmutz J."/>
            <person name="Juenger T."/>
        </authorList>
    </citation>
    <scope>NUCLEOTIDE SEQUENCE [LARGE SCALE GENOMIC DNA]</scope>
    <source>
        <strain evidence="1">FIL2</strain>
    </source>
</reference>
<protein>
    <submittedName>
        <fullName evidence="1">Uncharacterized protein</fullName>
    </submittedName>
</protein>
<dbReference type="EMBL" id="CM008048">
    <property type="protein sequence ID" value="PVH62859.1"/>
    <property type="molecule type" value="Genomic_DNA"/>
</dbReference>
<dbReference type="Proteomes" id="UP000243499">
    <property type="component" value="Chromosome 3"/>
</dbReference>
<gene>
    <name evidence="1" type="ORF">PAHAL_3G417700</name>
</gene>
<accession>A0A2T8KL54</accession>
<proteinExistence type="predicted"/>
<dbReference type="Gramene" id="PVH62859">
    <property type="protein sequence ID" value="PVH62859"/>
    <property type="gene ID" value="PAHAL_3G417700"/>
</dbReference>
<evidence type="ECO:0000313" key="1">
    <source>
        <dbReference type="EMBL" id="PVH62859.1"/>
    </source>
</evidence>
<organism evidence="1">
    <name type="scientific">Panicum hallii</name>
    <dbReference type="NCBI Taxonomy" id="206008"/>
    <lineage>
        <taxon>Eukaryota</taxon>
        <taxon>Viridiplantae</taxon>
        <taxon>Streptophyta</taxon>
        <taxon>Embryophyta</taxon>
        <taxon>Tracheophyta</taxon>
        <taxon>Spermatophyta</taxon>
        <taxon>Magnoliopsida</taxon>
        <taxon>Liliopsida</taxon>
        <taxon>Poales</taxon>
        <taxon>Poaceae</taxon>
        <taxon>PACMAD clade</taxon>
        <taxon>Panicoideae</taxon>
        <taxon>Panicodae</taxon>
        <taxon>Paniceae</taxon>
        <taxon>Panicinae</taxon>
        <taxon>Panicum</taxon>
        <taxon>Panicum sect. Panicum</taxon>
    </lineage>
</organism>
<sequence>MGNHGNEFLGLANAYALAVCLVQLAKVGDSLIHLQISLYQSCLILRWWILPQALHYYESATYFPSIEIVPTTPISHAGDASLLVTKGQRRLDSSTKPH</sequence>
<name>A0A2T8KL54_9POAL</name>
<dbReference type="AlphaFoldDB" id="A0A2T8KL54"/>